<dbReference type="Pfam" id="PF08281">
    <property type="entry name" value="Sigma70_r4_2"/>
    <property type="match status" value="1"/>
</dbReference>
<dbReference type="AlphaFoldDB" id="A0A516GF79"/>
<evidence type="ECO:0000313" key="9">
    <source>
        <dbReference type="Proteomes" id="UP000315395"/>
    </source>
</evidence>
<evidence type="ECO:0000256" key="3">
    <source>
        <dbReference type="ARBA" id="ARBA00023082"/>
    </source>
</evidence>
<dbReference type="InterPro" id="IPR014284">
    <property type="entry name" value="RNA_pol_sigma-70_dom"/>
</dbReference>
<comment type="similarity">
    <text evidence="1">Belongs to the sigma-70 factor family. ECF subfamily.</text>
</comment>
<evidence type="ECO:0000256" key="2">
    <source>
        <dbReference type="ARBA" id="ARBA00023015"/>
    </source>
</evidence>
<dbReference type="InterPro" id="IPR007627">
    <property type="entry name" value="RNA_pol_sigma70_r2"/>
</dbReference>
<feature type="domain" description="RNA polymerase sigma-70 region 2" evidence="6">
    <location>
        <begin position="26"/>
        <end position="92"/>
    </location>
</feature>
<dbReference type="Gene3D" id="1.10.10.10">
    <property type="entry name" value="Winged helix-like DNA-binding domain superfamily/Winged helix DNA-binding domain"/>
    <property type="match status" value="1"/>
</dbReference>
<keyword evidence="2" id="KW-0805">Transcription regulation</keyword>
<dbReference type="Pfam" id="PF04542">
    <property type="entry name" value="Sigma70_r2"/>
    <property type="match status" value="1"/>
</dbReference>
<dbReference type="GO" id="GO:0003677">
    <property type="term" value="F:DNA binding"/>
    <property type="evidence" value="ECO:0007669"/>
    <property type="project" value="UniProtKB-KW"/>
</dbReference>
<dbReference type="InterPro" id="IPR013324">
    <property type="entry name" value="RNA_pol_sigma_r3/r4-like"/>
</dbReference>
<evidence type="ECO:0000259" key="6">
    <source>
        <dbReference type="Pfam" id="PF04542"/>
    </source>
</evidence>
<accession>A0A516GF79</accession>
<dbReference type="InterPro" id="IPR013249">
    <property type="entry name" value="RNA_pol_sigma70_r4_t2"/>
</dbReference>
<dbReference type="Proteomes" id="UP000315395">
    <property type="component" value="Chromosome"/>
</dbReference>
<sequence length="177" mass="19761">MDVRAATEQELVVAASRGDHAAFEALVSEHRTLIWAVCLRVTGNQNDAEDALQETLLAAWRGIGSFRGHSRFSTWLYRVASNAAVHQSRKRRDIPSDITDDQVVKPEFTQALADADLIQLALRRLPENFRVAIVLFELCDFTYADIATYQGVGIQTVKSRLSRARQALHAAIRGLDE</sequence>
<feature type="domain" description="RNA polymerase sigma factor 70 region 4 type 2" evidence="7">
    <location>
        <begin position="117"/>
        <end position="168"/>
    </location>
</feature>
<keyword evidence="9" id="KW-1185">Reference proteome</keyword>
<dbReference type="SUPFAM" id="SSF88946">
    <property type="entry name" value="Sigma2 domain of RNA polymerase sigma factors"/>
    <property type="match status" value="1"/>
</dbReference>
<evidence type="ECO:0000256" key="4">
    <source>
        <dbReference type="ARBA" id="ARBA00023125"/>
    </source>
</evidence>
<dbReference type="PANTHER" id="PTHR43133">
    <property type="entry name" value="RNA POLYMERASE ECF-TYPE SIGMA FACTO"/>
    <property type="match status" value="1"/>
</dbReference>
<evidence type="ECO:0000256" key="1">
    <source>
        <dbReference type="ARBA" id="ARBA00010641"/>
    </source>
</evidence>
<keyword evidence="3" id="KW-0731">Sigma factor</keyword>
<protein>
    <submittedName>
        <fullName evidence="8">Sigma-70 family RNA polymerase sigma factor</fullName>
    </submittedName>
</protein>
<dbReference type="Gene3D" id="1.10.1740.10">
    <property type="match status" value="1"/>
</dbReference>
<name>A0A516GF79_9MICO</name>
<dbReference type="KEGG" id="orz:FNH13_02785"/>
<keyword evidence="5" id="KW-0804">Transcription</keyword>
<evidence type="ECO:0000256" key="5">
    <source>
        <dbReference type="ARBA" id="ARBA00023163"/>
    </source>
</evidence>
<dbReference type="InterPro" id="IPR036388">
    <property type="entry name" value="WH-like_DNA-bd_sf"/>
</dbReference>
<dbReference type="NCBIfam" id="TIGR02937">
    <property type="entry name" value="sigma70-ECF"/>
    <property type="match status" value="1"/>
</dbReference>
<organism evidence="8 9">
    <name type="scientific">Ornithinimicrobium ciconiae</name>
    <dbReference type="NCBI Taxonomy" id="2594265"/>
    <lineage>
        <taxon>Bacteria</taxon>
        <taxon>Bacillati</taxon>
        <taxon>Actinomycetota</taxon>
        <taxon>Actinomycetes</taxon>
        <taxon>Micrococcales</taxon>
        <taxon>Ornithinimicrobiaceae</taxon>
        <taxon>Ornithinimicrobium</taxon>
    </lineage>
</organism>
<proteinExistence type="inferred from homology"/>
<dbReference type="EMBL" id="CP041616">
    <property type="protein sequence ID" value="QDO90184.1"/>
    <property type="molecule type" value="Genomic_DNA"/>
</dbReference>
<dbReference type="PANTHER" id="PTHR43133:SF8">
    <property type="entry name" value="RNA POLYMERASE SIGMA FACTOR HI_1459-RELATED"/>
    <property type="match status" value="1"/>
</dbReference>
<gene>
    <name evidence="8" type="ORF">FNH13_02785</name>
</gene>
<dbReference type="OrthoDB" id="9811152at2"/>
<dbReference type="InterPro" id="IPR039425">
    <property type="entry name" value="RNA_pol_sigma-70-like"/>
</dbReference>
<evidence type="ECO:0000259" key="7">
    <source>
        <dbReference type="Pfam" id="PF08281"/>
    </source>
</evidence>
<evidence type="ECO:0000313" key="8">
    <source>
        <dbReference type="EMBL" id="QDO90184.1"/>
    </source>
</evidence>
<dbReference type="CDD" id="cd06171">
    <property type="entry name" value="Sigma70_r4"/>
    <property type="match status" value="1"/>
</dbReference>
<dbReference type="GO" id="GO:0006352">
    <property type="term" value="P:DNA-templated transcription initiation"/>
    <property type="evidence" value="ECO:0007669"/>
    <property type="project" value="InterPro"/>
</dbReference>
<dbReference type="SUPFAM" id="SSF88659">
    <property type="entry name" value="Sigma3 and sigma4 domains of RNA polymerase sigma factors"/>
    <property type="match status" value="1"/>
</dbReference>
<dbReference type="GO" id="GO:0016987">
    <property type="term" value="F:sigma factor activity"/>
    <property type="evidence" value="ECO:0007669"/>
    <property type="project" value="UniProtKB-KW"/>
</dbReference>
<dbReference type="InterPro" id="IPR013325">
    <property type="entry name" value="RNA_pol_sigma_r2"/>
</dbReference>
<reference evidence="8 9" key="1">
    <citation type="submission" date="2019-07" db="EMBL/GenBank/DDBJ databases">
        <title>complete genome sequencing of Ornithinimicrobium sp. H23M54.</title>
        <authorList>
            <person name="Bae J.-W."/>
            <person name="Lee S.-Y."/>
        </authorList>
    </citation>
    <scope>NUCLEOTIDE SEQUENCE [LARGE SCALE GENOMIC DNA]</scope>
    <source>
        <strain evidence="8 9">H23M54</strain>
    </source>
</reference>
<keyword evidence="4" id="KW-0238">DNA-binding</keyword>